<dbReference type="Proteomes" id="UP000016943">
    <property type="component" value="Chromosome"/>
</dbReference>
<accession>U3GZI8</accession>
<dbReference type="AlphaFoldDB" id="U3GZI8"/>
<dbReference type="eggNOG" id="COG0586">
    <property type="taxonomic scope" value="Bacteria"/>
</dbReference>
<proteinExistence type="inferred from homology"/>
<dbReference type="PATRIC" id="fig|1348662.3.peg.1156"/>
<feature type="transmembrane region" description="Helical" evidence="2">
    <location>
        <begin position="229"/>
        <end position="246"/>
    </location>
</feature>
<sequence length="255" mass="28506">MLLLRRGFIAFATVNQVSDESEVQQEEQEWWQAPGMPWKDKPGKADIWCLSLFGIVFVISLLLLPIRAWALADQARYPWGVALLGSNTLVTALGVVNGVGAALPFVWPILLGGIARIKFHALYWWAGSLWGRGYLDMYAEQSKRAARNVTKVERIAKKIGPWGFALSYLPIPLPIGLVVFILAGAEGMKLRTFLILDFIAATLWMVPFYYLGHSLGEPAQEVLEVYAKFANYVVIALMVFVFVGIFRKQSKQKAA</sequence>
<comment type="similarity">
    <text evidence="1">Belongs to the DedA family.</text>
</comment>
<keyword evidence="2" id="KW-0812">Transmembrane</keyword>
<dbReference type="EMBL" id="CP006365">
    <property type="protein sequence ID" value="AGU15307.1"/>
    <property type="molecule type" value="Genomic_DNA"/>
</dbReference>
<evidence type="ECO:0000256" key="2">
    <source>
        <dbReference type="SAM" id="Phobius"/>
    </source>
</evidence>
<name>U3GZI8_9CORY</name>
<keyword evidence="2" id="KW-0472">Membrane</keyword>
<dbReference type="STRING" id="1348662.CARG_05910"/>
<dbReference type="PANTHER" id="PTHR42709:SF9">
    <property type="entry name" value="ALKALINE PHOSPHATASE LIKE PROTEIN"/>
    <property type="match status" value="1"/>
</dbReference>
<dbReference type="InterPro" id="IPR051311">
    <property type="entry name" value="DedA_domain"/>
</dbReference>
<dbReference type="PANTHER" id="PTHR42709">
    <property type="entry name" value="ALKALINE PHOSPHATASE LIKE PROTEIN"/>
    <property type="match status" value="1"/>
</dbReference>
<dbReference type="KEGG" id="caz:CARG_05910"/>
<keyword evidence="2" id="KW-1133">Transmembrane helix</keyword>
<feature type="transmembrane region" description="Helical" evidence="2">
    <location>
        <begin position="47"/>
        <end position="69"/>
    </location>
</feature>
<feature type="transmembrane region" description="Helical" evidence="2">
    <location>
        <begin position="89"/>
        <end position="110"/>
    </location>
</feature>
<evidence type="ECO:0000313" key="4">
    <source>
        <dbReference type="Proteomes" id="UP000016943"/>
    </source>
</evidence>
<dbReference type="HOGENOM" id="CLU_071288_0_0_11"/>
<evidence type="ECO:0000256" key="1">
    <source>
        <dbReference type="ARBA" id="ARBA00010792"/>
    </source>
</evidence>
<evidence type="ECO:0000313" key="3">
    <source>
        <dbReference type="EMBL" id="AGU15307.1"/>
    </source>
</evidence>
<feature type="transmembrane region" description="Helical" evidence="2">
    <location>
        <begin position="159"/>
        <end position="183"/>
    </location>
</feature>
<gene>
    <name evidence="3" type="ORF">CARG_05910</name>
</gene>
<feature type="transmembrane region" description="Helical" evidence="2">
    <location>
        <begin position="190"/>
        <end position="209"/>
    </location>
</feature>
<reference evidence="3 4" key="1">
    <citation type="journal article" date="2013" name="Genome Announc.">
        <title>Whole-Genome Sequence of the Clinical Strain Corynebacterium argentoratense DSM 44202, Isolated from a Human Throat Specimen.</title>
        <authorList>
            <person name="Bomholt C."/>
            <person name="Glaub A."/>
            <person name="Gravermann K."/>
            <person name="Albersmeier A."/>
            <person name="Brinkrolf K."/>
            <person name="Ruckert C."/>
            <person name="Tauch A."/>
        </authorList>
    </citation>
    <scope>NUCLEOTIDE SEQUENCE [LARGE SCALE GENOMIC DNA]</scope>
    <source>
        <strain evidence="3">DSM 44202</strain>
    </source>
</reference>
<keyword evidence="4" id="KW-1185">Reference proteome</keyword>
<protein>
    <recommendedName>
        <fullName evidence="5">DedA family protein</fullName>
    </recommendedName>
</protein>
<organism evidence="3 4">
    <name type="scientific">Corynebacterium argentoratense DSM 44202</name>
    <dbReference type="NCBI Taxonomy" id="1348662"/>
    <lineage>
        <taxon>Bacteria</taxon>
        <taxon>Bacillati</taxon>
        <taxon>Actinomycetota</taxon>
        <taxon>Actinomycetes</taxon>
        <taxon>Mycobacteriales</taxon>
        <taxon>Corynebacteriaceae</taxon>
        <taxon>Corynebacterium</taxon>
    </lineage>
</organism>
<evidence type="ECO:0008006" key="5">
    <source>
        <dbReference type="Google" id="ProtNLM"/>
    </source>
</evidence>
<dbReference type="GO" id="GO:0005886">
    <property type="term" value="C:plasma membrane"/>
    <property type="evidence" value="ECO:0007669"/>
    <property type="project" value="TreeGrafter"/>
</dbReference>